<dbReference type="EMBL" id="PDEM01000007">
    <property type="protein sequence ID" value="PHZ86698.1"/>
    <property type="molecule type" value="Genomic_DNA"/>
</dbReference>
<evidence type="ECO:0000256" key="3">
    <source>
        <dbReference type="ARBA" id="ARBA00023237"/>
    </source>
</evidence>
<dbReference type="InterPro" id="IPR000531">
    <property type="entry name" value="Beta-barrel_TonB"/>
</dbReference>
<keyword evidence="4" id="KW-0798">TonB box</keyword>
<keyword evidence="2 4" id="KW-0472">Membrane</keyword>
<reference evidence="7 8" key="1">
    <citation type="submission" date="2017-10" db="EMBL/GenBank/DDBJ databases">
        <title>Frigbacter circumglobatus gen. nov. sp. nov., isolated from sediment cultured in situ.</title>
        <authorList>
            <person name="Zhao Z."/>
        </authorList>
    </citation>
    <scope>NUCLEOTIDE SEQUENCE [LARGE SCALE GENOMIC DNA]</scope>
    <source>
        <strain evidence="7 8">ZYL</strain>
    </source>
</reference>
<dbReference type="CDD" id="cd01347">
    <property type="entry name" value="ligand_gated_channel"/>
    <property type="match status" value="1"/>
</dbReference>
<feature type="domain" description="TonB-dependent receptor-like beta-barrel" evidence="5">
    <location>
        <begin position="375"/>
        <end position="858"/>
    </location>
</feature>
<dbReference type="Gene3D" id="2.170.130.10">
    <property type="entry name" value="TonB-dependent receptor, plug domain"/>
    <property type="match status" value="1"/>
</dbReference>
<evidence type="ECO:0000256" key="4">
    <source>
        <dbReference type="RuleBase" id="RU003357"/>
    </source>
</evidence>
<comment type="similarity">
    <text evidence="4">Belongs to the TonB-dependent receptor family.</text>
</comment>
<keyword evidence="8" id="KW-1185">Reference proteome</keyword>
<organism evidence="7 8">
    <name type="scientific">Paremcibacter congregatus</name>
    <dbReference type="NCBI Taxonomy" id="2043170"/>
    <lineage>
        <taxon>Bacteria</taxon>
        <taxon>Pseudomonadati</taxon>
        <taxon>Pseudomonadota</taxon>
        <taxon>Alphaproteobacteria</taxon>
        <taxon>Emcibacterales</taxon>
        <taxon>Emcibacteraceae</taxon>
        <taxon>Paremcibacter</taxon>
    </lineage>
</organism>
<dbReference type="Gene3D" id="2.40.170.20">
    <property type="entry name" value="TonB-dependent receptor, beta-barrel domain"/>
    <property type="match status" value="1"/>
</dbReference>
<dbReference type="PANTHER" id="PTHR40980:SF3">
    <property type="entry name" value="TONB-DEPENDENT RECEPTOR-LIKE BETA-BARREL DOMAIN-CONTAINING PROTEIN"/>
    <property type="match status" value="1"/>
</dbReference>
<dbReference type="InParanoid" id="A0A2G4YWI7"/>
<dbReference type="Proteomes" id="UP000229730">
    <property type="component" value="Unassembled WGS sequence"/>
</dbReference>
<evidence type="ECO:0000256" key="2">
    <source>
        <dbReference type="ARBA" id="ARBA00023136"/>
    </source>
</evidence>
<dbReference type="OrthoDB" id="5476657at2"/>
<dbReference type="InterPro" id="IPR010104">
    <property type="entry name" value="TonB_rcpt_bac"/>
</dbReference>
<keyword evidence="7" id="KW-0675">Receptor</keyword>
<dbReference type="Pfam" id="PF07715">
    <property type="entry name" value="Plug"/>
    <property type="match status" value="1"/>
</dbReference>
<proteinExistence type="inferred from homology"/>
<name>A0A2G4YWI7_9PROT</name>
<keyword evidence="3" id="KW-0998">Cell outer membrane</keyword>
<sequence length="891" mass="98443">MLCSGLFLPSFASAQEAEAGMDELAMEEVVVTGMRNSLKKSIDYKKNSSTVVDAITAEDIGKFPDQNIAESLQRITGVTIDRSGGEGQLLTVRGMGPEFNSTLLNGRTLATTSGGRAFSFDIMASELVSGAEVHKTQSAYLQEGSIGATVNIKTLKPMDFPGFQAVGSVKGLYDGMTGKVKPQVSGLISDTFADDTFGVLASFSYYNRESRYDKANTAYYRKYDSVEIDGQTYSDIYFPRNYDQIAQTETRERLSGTLVLQYRPTDDVEITADALYSKLDVQYRQDVFPHWFTTGTAKNPVFDDNNTVVKADFEGTFVESLVRQSDAKNELIAGGFNVDWDVSENWKMIFDVSVSKAESDPKKGWSDTVIGRPGDFSYDRSAGDLVPTMGYSNFDESDPLTAGWGSLQGTRIEDEVLEAKFDNNYFIEDAGPLVKVGFGGMFSNRTLGSTYGETEYPLPWIFADNSSRIVLPTSMFHPYDADGFLSGASGSPTETWPTYDSDEFLNFLLSEEAISQLDDPEPIRELIARTGGFTMIPDPAAYEVNEKVKALYVDVHLEGDVADMPWSVVAGLRYVETKSKSIGQQVALLDLIPAPTTPGEVIAIRSDDYVPVEVKNTYHDFLPSLNAKLNMTDNVIARFAFSKSLTRPELDEMSPLTSYSGGSLDNLTGSGSNPKLSPYLSTNFDLSLEWYYSDASYVAVSGFHKDIDGYIGSSEVSETVVLTSGTYNYEISRPVNLHSTKIKGIEVAAQHMFTSLPSPFDGLGIMANATFLDSSSSTDVEGEKLPLIGLSDSQNLILFYEKGPFQARIAYNNRDRFMQQKPLSYRDGHYVDDYHQIDITASYDIDDNFTVFFEGINITNELYITTAEYKNQIIEVIENGPRYSIGIRGKF</sequence>
<dbReference type="InterPro" id="IPR037066">
    <property type="entry name" value="Plug_dom_sf"/>
</dbReference>
<evidence type="ECO:0000313" key="8">
    <source>
        <dbReference type="Proteomes" id="UP000229730"/>
    </source>
</evidence>
<comment type="caution">
    <text evidence="7">The sequence shown here is derived from an EMBL/GenBank/DDBJ whole genome shotgun (WGS) entry which is preliminary data.</text>
</comment>
<evidence type="ECO:0000313" key="7">
    <source>
        <dbReference type="EMBL" id="PHZ86698.1"/>
    </source>
</evidence>
<dbReference type="GO" id="GO:0009279">
    <property type="term" value="C:cell outer membrane"/>
    <property type="evidence" value="ECO:0007669"/>
    <property type="project" value="UniProtKB-SubCell"/>
</dbReference>
<evidence type="ECO:0000256" key="1">
    <source>
        <dbReference type="ARBA" id="ARBA00004442"/>
    </source>
</evidence>
<dbReference type="Pfam" id="PF00593">
    <property type="entry name" value="TonB_dep_Rec_b-barrel"/>
    <property type="match status" value="1"/>
</dbReference>
<dbReference type="SUPFAM" id="SSF56935">
    <property type="entry name" value="Porins"/>
    <property type="match status" value="1"/>
</dbReference>
<protein>
    <submittedName>
        <fullName evidence="7">TonB-dependent receptor</fullName>
    </submittedName>
</protein>
<dbReference type="InterPro" id="IPR012910">
    <property type="entry name" value="Plug_dom"/>
</dbReference>
<dbReference type="NCBIfam" id="TIGR01782">
    <property type="entry name" value="TonB-Xanth-Caul"/>
    <property type="match status" value="1"/>
</dbReference>
<gene>
    <name evidence="7" type="ORF">CRD36_01720</name>
</gene>
<dbReference type="InterPro" id="IPR036942">
    <property type="entry name" value="Beta-barrel_TonB_sf"/>
</dbReference>
<evidence type="ECO:0000259" key="6">
    <source>
        <dbReference type="Pfam" id="PF07715"/>
    </source>
</evidence>
<comment type="subcellular location">
    <subcellularLocation>
        <location evidence="1 4">Cell outer membrane</location>
    </subcellularLocation>
</comment>
<accession>A0A2G4YWI7</accession>
<evidence type="ECO:0000259" key="5">
    <source>
        <dbReference type="Pfam" id="PF00593"/>
    </source>
</evidence>
<feature type="domain" description="TonB-dependent receptor plug" evidence="6">
    <location>
        <begin position="46"/>
        <end position="148"/>
    </location>
</feature>
<dbReference type="AlphaFoldDB" id="A0A2G4YWI7"/>
<dbReference type="PANTHER" id="PTHR40980">
    <property type="entry name" value="PLUG DOMAIN-CONTAINING PROTEIN"/>
    <property type="match status" value="1"/>
</dbReference>